<evidence type="ECO:0000313" key="3">
    <source>
        <dbReference type="Proteomes" id="UP001142810"/>
    </source>
</evidence>
<keyword evidence="1" id="KW-0949">S-adenosyl-L-methionine</keyword>
<dbReference type="SUPFAM" id="SSF53335">
    <property type="entry name" value="S-adenosyl-L-methionine-dependent methyltransferases"/>
    <property type="match status" value="1"/>
</dbReference>
<feature type="binding site" evidence="1">
    <location>
        <begin position="109"/>
        <end position="110"/>
    </location>
    <ligand>
        <name>S-adenosyl-L-methionine</name>
        <dbReference type="ChEBI" id="CHEBI:59789"/>
    </ligand>
</feature>
<sequence length="255" mass="28071">MAMLNTVQLYVDSTDPLASAKAQSLSKRWKFEVVKQPPSGLALCIEQEQLVLKDFNEPKQHGITVDFLSAQTQYRKQHGGAFKEPLAKAFGVKSTRPLTLIDATPGLGRDAFVLASSGCKVVLIERSPVVAALLADGIERLQAQQPEVAAQLSLIHGDSILVMQNWALDEVDGIYLDPMFPHRKKSALVKKEMRVFQQLLGPDADANELLAPAMKLAKSRVVVKRPNSAPLLNDCKPTMAITSKKHRFDVYLTNT</sequence>
<dbReference type="InterPro" id="IPR029063">
    <property type="entry name" value="SAM-dependent_MTases_sf"/>
</dbReference>
<dbReference type="EC" id="2.1.1.242" evidence="1"/>
<comment type="subcellular location">
    <subcellularLocation>
        <location evidence="1">Cytoplasm</location>
    </subcellularLocation>
</comment>
<dbReference type="Pfam" id="PF04445">
    <property type="entry name" value="SAM_MT"/>
    <property type="match status" value="1"/>
</dbReference>
<feature type="binding site" evidence="1">
    <location>
        <begin position="125"/>
        <end position="126"/>
    </location>
    <ligand>
        <name>S-adenosyl-L-methionine</name>
        <dbReference type="ChEBI" id="CHEBI:59789"/>
    </ligand>
</feature>
<keyword evidence="1 2" id="KW-0489">Methyltransferase</keyword>
<evidence type="ECO:0000313" key="2">
    <source>
        <dbReference type="EMBL" id="MCW8109902.1"/>
    </source>
</evidence>
<reference evidence="2" key="1">
    <citation type="submission" date="2022-11" db="EMBL/GenBank/DDBJ databases">
        <title>Alteromonas sp. nov., isolated from sea water of the Qingdao.</title>
        <authorList>
            <person name="Wang Q."/>
        </authorList>
    </citation>
    <scope>NUCLEOTIDE SEQUENCE</scope>
    <source>
        <strain evidence="2">ASW11-7</strain>
    </source>
</reference>
<keyword evidence="1" id="KW-0808">Transferase</keyword>
<organism evidence="2 3">
    <name type="scientific">Alteromonas aquimaris</name>
    <dbReference type="NCBI Taxonomy" id="2998417"/>
    <lineage>
        <taxon>Bacteria</taxon>
        <taxon>Pseudomonadati</taxon>
        <taxon>Pseudomonadota</taxon>
        <taxon>Gammaproteobacteria</taxon>
        <taxon>Alteromonadales</taxon>
        <taxon>Alteromonadaceae</taxon>
        <taxon>Alteromonas/Salinimonas group</taxon>
        <taxon>Alteromonas</taxon>
    </lineage>
</organism>
<comment type="similarity">
    <text evidence="1">Belongs to the methyltransferase superfamily. RsmJ family.</text>
</comment>
<protein>
    <recommendedName>
        <fullName evidence="1">Ribosomal RNA small subunit methyltransferase J</fullName>
        <ecNumber evidence="1">2.1.1.242</ecNumber>
    </recommendedName>
    <alternativeName>
        <fullName evidence="1">16S rRNA m2G1516 methyltransferase</fullName>
    </alternativeName>
    <alternativeName>
        <fullName evidence="1">rRNA (guanine-N(2)-)-methyltransferase</fullName>
    </alternativeName>
</protein>
<feature type="binding site" evidence="1">
    <location>
        <position position="177"/>
    </location>
    <ligand>
        <name>S-adenosyl-L-methionine</name>
        <dbReference type="ChEBI" id="CHEBI:59789"/>
    </ligand>
</feature>
<comment type="caution">
    <text evidence="1">Lacks conserved residue(s) required for the propagation of feature annotation.</text>
</comment>
<dbReference type="InterPro" id="IPR007536">
    <property type="entry name" value="16SrRNA_methylTrfase_J"/>
</dbReference>
<dbReference type="PANTHER" id="PTHR36112:SF1">
    <property type="entry name" value="RIBOSOMAL RNA SMALL SUBUNIT METHYLTRANSFERASE J"/>
    <property type="match status" value="1"/>
</dbReference>
<comment type="function">
    <text evidence="1">Specifically methylates the guanosine in position 1516 of 16S rRNA.</text>
</comment>
<gene>
    <name evidence="1" type="primary">rsmJ</name>
    <name evidence="2" type="ORF">OPS25_15450</name>
</gene>
<keyword evidence="3" id="KW-1185">Reference proteome</keyword>
<keyword evidence="1" id="KW-0963">Cytoplasm</keyword>
<dbReference type="CDD" id="cd02440">
    <property type="entry name" value="AdoMet_MTases"/>
    <property type="match status" value="1"/>
</dbReference>
<keyword evidence="1" id="KW-0698">rRNA processing</keyword>
<evidence type="ECO:0000256" key="1">
    <source>
        <dbReference type="HAMAP-Rule" id="MF_01523"/>
    </source>
</evidence>
<proteinExistence type="inferred from homology"/>
<dbReference type="RefSeq" id="WP_265618782.1">
    <property type="nucleotide sequence ID" value="NZ_JAPFRD010000013.1"/>
</dbReference>
<name>A0ABT3PAU7_9ALTE</name>
<dbReference type="Proteomes" id="UP001142810">
    <property type="component" value="Unassembled WGS sequence"/>
</dbReference>
<dbReference type="PANTHER" id="PTHR36112">
    <property type="entry name" value="RIBOSOMAL RNA SMALL SUBUNIT METHYLTRANSFERASE J"/>
    <property type="match status" value="1"/>
</dbReference>
<dbReference type="GO" id="GO:0008168">
    <property type="term" value="F:methyltransferase activity"/>
    <property type="evidence" value="ECO:0007669"/>
    <property type="project" value="UniProtKB-KW"/>
</dbReference>
<comment type="caution">
    <text evidence="2">The sequence shown here is derived from an EMBL/GenBank/DDBJ whole genome shotgun (WGS) entry which is preliminary data.</text>
</comment>
<dbReference type="HAMAP" id="MF_01523">
    <property type="entry name" value="16SrRNA_methyltr_J"/>
    <property type="match status" value="1"/>
</dbReference>
<comment type="catalytic activity">
    <reaction evidence="1">
        <text>guanosine(1516) in 16S rRNA + S-adenosyl-L-methionine = N(2)-methylguanosine(1516) in 16S rRNA + S-adenosyl-L-homocysteine + H(+)</text>
        <dbReference type="Rhea" id="RHEA:43220"/>
        <dbReference type="Rhea" id="RHEA-COMP:10412"/>
        <dbReference type="Rhea" id="RHEA-COMP:10413"/>
        <dbReference type="ChEBI" id="CHEBI:15378"/>
        <dbReference type="ChEBI" id="CHEBI:57856"/>
        <dbReference type="ChEBI" id="CHEBI:59789"/>
        <dbReference type="ChEBI" id="CHEBI:74269"/>
        <dbReference type="ChEBI" id="CHEBI:74481"/>
        <dbReference type="EC" id="2.1.1.242"/>
    </reaction>
</comment>
<dbReference type="Gene3D" id="3.40.50.150">
    <property type="entry name" value="Vaccinia Virus protein VP39"/>
    <property type="match status" value="1"/>
</dbReference>
<dbReference type="EMBL" id="JAPFRD010000013">
    <property type="protein sequence ID" value="MCW8109902.1"/>
    <property type="molecule type" value="Genomic_DNA"/>
</dbReference>
<dbReference type="GO" id="GO:0032259">
    <property type="term" value="P:methylation"/>
    <property type="evidence" value="ECO:0007669"/>
    <property type="project" value="UniProtKB-KW"/>
</dbReference>
<accession>A0ABT3PAU7</accession>